<evidence type="ECO:0000256" key="1">
    <source>
        <dbReference type="ARBA" id="ARBA00022833"/>
    </source>
</evidence>
<evidence type="ECO:0000256" key="4">
    <source>
        <dbReference type="ARBA" id="ARBA00023163"/>
    </source>
</evidence>
<keyword evidence="1" id="KW-0862">Zinc</keyword>
<evidence type="ECO:0000256" key="2">
    <source>
        <dbReference type="ARBA" id="ARBA00023015"/>
    </source>
</evidence>
<protein>
    <recommendedName>
        <fullName evidence="6">Xylanolytic transcriptional activator regulatory domain-containing protein</fullName>
    </recommendedName>
</protein>
<dbReference type="SMART" id="SM00906">
    <property type="entry name" value="Fungal_trans"/>
    <property type="match status" value="1"/>
</dbReference>
<organism evidence="7 8">
    <name type="scientific">Aspergillus pseudodeflectus</name>
    <dbReference type="NCBI Taxonomy" id="176178"/>
    <lineage>
        <taxon>Eukaryota</taxon>
        <taxon>Fungi</taxon>
        <taxon>Dikarya</taxon>
        <taxon>Ascomycota</taxon>
        <taxon>Pezizomycotina</taxon>
        <taxon>Eurotiomycetes</taxon>
        <taxon>Eurotiomycetidae</taxon>
        <taxon>Eurotiales</taxon>
        <taxon>Aspergillaceae</taxon>
        <taxon>Aspergillus</taxon>
        <taxon>Aspergillus subgen. Nidulantes</taxon>
    </lineage>
</organism>
<evidence type="ECO:0000313" key="7">
    <source>
        <dbReference type="EMBL" id="KAL2842587.1"/>
    </source>
</evidence>
<accession>A0ABR4JRC2</accession>
<dbReference type="RefSeq" id="XP_070895153.1">
    <property type="nucleotide sequence ID" value="XM_071048500.1"/>
</dbReference>
<dbReference type="EMBL" id="JBFXLR010000050">
    <property type="protein sequence ID" value="KAL2842587.1"/>
    <property type="molecule type" value="Genomic_DNA"/>
</dbReference>
<name>A0ABR4JRC2_9EURO</name>
<dbReference type="GeneID" id="98163664"/>
<keyword evidence="5" id="KW-0539">Nucleus</keyword>
<dbReference type="Proteomes" id="UP001610444">
    <property type="component" value="Unassembled WGS sequence"/>
</dbReference>
<keyword evidence="8" id="KW-1185">Reference proteome</keyword>
<dbReference type="InterPro" id="IPR007219">
    <property type="entry name" value="XnlR_reg_dom"/>
</dbReference>
<feature type="domain" description="Xylanolytic transcriptional activator regulatory" evidence="6">
    <location>
        <begin position="173"/>
        <end position="256"/>
    </location>
</feature>
<keyword evidence="2" id="KW-0805">Transcription regulation</keyword>
<dbReference type="PANTHER" id="PTHR47663:SF1">
    <property type="entry name" value="XYLANOLYTIC TRANSCRIPTIONAL ACTIVATOR XLNR-RELATED"/>
    <property type="match status" value="1"/>
</dbReference>
<dbReference type="CDD" id="cd12148">
    <property type="entry name" value="fungal_TF_MHR"/>
    <property type="match status" value="1"/>
</dbReference>
<gene>
    <name evidence="7" type="ORF">BJX68DRAFT_278290</name>
</gene>
<evidence type="ECO:0000256" key="3">
    <source>
        <dbReference type="ARBA" id="ARBA00023125"/>
    </source>
</evidence>
<reference evidence="7 8" key="1">
    <citation type="submission" date="2024-07" db="EMBL/GenBank/DDBJ databases">
        <title>Section-level genome sequencing and comparative genomics of Aspergillus sections Usti and Cavernicolus.</title>
        <authorList>
            <consortium name="Lawrence Berkeley National Laboratory"/>
            <person name="Nybo J.L."/>
            <person name="Vesth T.C."/>
            <person name="Theobald S."/>
            <person name="Frisvad J.C."/>
            <person name="Larsen T.O."/>
            <person name="Kjaerboelling I."/>
            <person name="Rothschild-Mancinelli K."/>
            <person name="Lyhne E.K."/>
            <person name="Kogle M.E."/>
            <person name="Barry K."/>
            <person name="Clum A."/>
            <person name="Na H."/>
            <person name="Ledsgaard L."/>
            <person name="Lin J."/>
            <person name="Lipzen A."/>
            <person name="Kuo A."/>
            <person name="Riley R."/>
            <person name="Mondo S."/>
            <person name="LaButti K."/>
            <person name="Haridas S."/>
            <person name="Pangalinan J."/>
            <person name="Salamov A.A."/>
            <person name="Simmons B.A."/>
            <person name="Magnuson J.K."/>
            <person name="Chen J."/>
            <person name="Drula E."/>
            <person name="Henrissat B."/>
            <person name="Wiebenga A."/>
            <person name="Lubbers R.J."/>
            <person name="Gomes A.C."/>
            <person name="Macurrencykelacurrency M.R."/>
            <person name="Stajich J."/>
            <person name="Grigoriev I.V."/>
            <person name="Mortensen U.H."/>
            <person name="De vries R.P."/>
            <person name="Baker S.E."/>
            <person name="Andersen M.R."/>
        </authorList>
    </citation>
    <scope>NUCLEOTIDE SEQUENCE [LARGE SCALE GENOMIC DNA]</scope>
    <source>
        <strain evidence="7 8">CBS 756.74</strain>
    </source>
</reference>
<comment type="caution">
    <text evidence="7">The sequence shown here is derived from an EMBL/GenBank/DDBJ whole genome shotgun (WGS) entry which is preliminary data.</text>
</comment>
<proteinExistence type="predicted"/>
<evidence type="ECO:0000259" key="6">
    <source>
        <dbReference type="SMART" id="SM00906"/>
    </source>
</evidence>
<keyword evidence="4" id="KW-0804">Transcription</keyword>
<dbReference type="PANTHER" id="PTHR47663">
    <property type="entry name" value="XYLANOLYTIC TRANSCRIPTIONAL ACTIVATOR XLNR-RELATED"/>
    <property type="match status" value="1"/>
</dbReference>
<sequence>MTADTWPQPNSGRCASTLTPQDACDLLDVFFANDDGTGRMTSCPYVLTPVIRRKSLLCPSNPRQTSPALLAIILWCVSHTADIVAFRDTAARTRVSQRLYFLSMQLLKNRDGDNWHRVAGGWVIDNDISIHPTSEGQDPLCAYTEKPEPNVDDVICFVLLTCVISRSEFKEECLKWWNKAVLLVQKLGFNSEARIAKDTPSSLQMLLGVREEHEERRRVFWLVYTLDRHLALCFNEPLRIHDSDAQVLNPLPEWVWQNLDIIPIESLPPRLCGPSTHISGTGFFEYFLPLMVTLGDILELRSRVQHPRFGGFDEPQIMSLSIPISPRSLGDSSDPSQPTCTNKDRTAVVIAYCKYVIRVLHILLYGKWDAVSLLDNNSGWTASPEFFACTSNAMAAGETVGRILEMDSDLSFMPFLFPIYLFHGNLNFLVLADRMAQTGLNPSVEETCEVVIRAQEVPAMTFDTAFQRNFCRALRSTLRSARDQGSESRILTRKVLSTYRWTRGSRGLL</sequence>
<evidence type="ECO:0000256" key="5">
    <source>
        <dbReference type="ARBA" id="ARBA00023242"/>
    </source>
</evidence>
<evidence type="ECO:0000313" key="8">
    <source>
        <dbReference type="Proteomes" id="UP001610444"/>
    </source>
</evidence>
<dbReference type="Pfam" id="PF04082">
    <property type="entry name" value="Fungal_trans"/>
    <property type="match status" value="1"/>
</dbReference>
<dbReference type="InterPro" id="IPR051439">
    <property type="entry name" value="XlnR/Xlr1"/>
</dbReference>
<keyword evidence="3" id="KW-0238">DNA-binding</keyword>